<dbReference type="GO" id="GO:0006749">
    <property type="term" value="P:glutathione metabolic process"/>
    <property type="evidence" value="ECO:0007669"/>
    <property type="project" value="InterPro"/>
</dbReference>
<dbReference type="Pfam" id="PF00753">
    <property type="entry name" value="Lactamase_B"/>
    <property type="match status" value="1"/>
</dbReference>
<sequence>MLLKYFYNPKLAIASYMVGCQATGEAIVIDPERDVEKYIDAAEAEGMRIVAAAETHIHADFLSGARELAERVGAHLYLSDEGDENWKYTYAPQYSHTLVKDGDTFMVGNIKFEVMHTPGHTPEHISFILTDTAAASEPMGIFTGDFVFVGAVGRPDLLEKAAGIQGTSEAGARQMFRSLQRFKQLPDYLQVWPAHGAGSACGKGLGAIPSSTVGYEKLFNPGLRFTDEDEFVRWLLTDQPEPPAYFAMMKKLNKEERPVLHTLPQPEHLPFDRLEAVLASGAPVVDTRPAVAYAGAHVPGTLNIPYDNSFTTWAGWFLPYDRDFYLIADEETVEAIVRDLIVIGLDHVAGFFSPKVVEQWLAQGKPLQKYAVALPQEVADAVLNGEVVLLDVRGEAELHEDGRIPGAQHIMLGYLPRYVNELPREKPIVVQCRSGGRSAIAASILQAHGFEQVMNLMGGINEWKRLGLPVENGDE</sequence>
<dbReference type="InParanoid" id="A0A0M8K8B7"/>
<dbReference type="CDD" id="cd00158">
    <property type="entry name" value="RHOD"/>
    <property type="match status" value="1"/>
</dbReference>
<evidence type="ECO:0000313" key="5">
    <source>
        <dbReference type="Proteomes" id="UP000037784"/>
    </source>
</evidence>
<evidence type="ECO:0000313" key="3">
    <source>
        <dbReference type="EMBL" id="GAP63883.1"/>
    </source>
</evidence>
<dbReference type="PANTHER" id="PTHR43084:SF1">
    <property type="entry name" value="PERSULFIDE DIOXYGENASE ETHE1, MITOCHONDRIAL"/>
    <property type="match status" value="1"/>
</dbReference>
<evidence type="ECO:0000313" key="4">
    <source>
        <dbReference type="EMBL" id="KPL89384.1"/>
    </source>
</evidence>
<dbReference type="SMART" id="SM00849">
    <property type="entry name" value="Lactamase_B"/>
    <property type="match status" value="1"/>
</dbReference>
<dbReference type="SMART" id="SM00450">
    <property type="entry name" value="RHOD"/>
    <property type="match status" value="1"/>
</dbReference>
<name>A0A0M8K8B7_9CHLR</name>
<reference evidence="4 6" key="2">
    <citation type="submission" date="2015-07" db="EMBL/GenBank/DDBJ databases">
        <title>Whole genome sequence of Ardenticatena maritima DSM 23922.</title>
        <authorList>
            <person name="Hemp J."/>
            <person name="Ward L.M."/>
            <person name="Pace L.A."/>
            <person name="Fischer W.W."/>
        </authorList>
    </citation>
    <scope>NUCLEOTIDE SEQUENCE [LARGE SCALE GENOMIC DNA]</scope>
    <source>
        <strain evidence="4 6">110S</strain>
    </source>
</reference>
<dbReference type="GO" id="GO:0070813">
    <property type="term" value="P:hydrogen sulfide metabolic process"/>
    <property type="evidence" value="ECO:0007669"/>
    <property type="project" value="TreeGrafter"/>
</dbReference>
<dbReference type="Gene3D" id="3.40.250.10">
    <property type="entry name" value="Rhodanese-like domain"/>
    <property type="match status" value="2"/>
</dbReference>
<dbReference type="STRING" id="872965.SE16_02700"/>
<dbReference type="Proteomes" id="UP000050502">
    <property type="component" value="Unassembled WGS sequence"/>
</dbReference>
<dbReference type="GO" id="GO:0004416">
    <property type="term" value="F:hydroxyacylglutathione hydrolase activity"/>
    <property type="evidence" value="ECO:0007669"/>
    <property type="project" value="UniProtKB-EC"/>
</dbReference>
<dbReference type="InterPro" id="IPR036866">
    <property type="entry name" value="RibonucZ/Hydroxyglut_hydro"/>
</dbReference>
<dbReference type="PATRIC" id="fig|872965.6.peg.492"/>
<dbReference type="InterPro" id="IPR001279">
    <property type="entry name" value="Metallo-B-lactamas"/>
</dbReference>
<dbReference type="EC" id="3.1.2.6" evidence="3"/>
<proteinExistence type="predicted"/>
<dbReference type="InterPro" id="IPR001763">
    <property type="entry name" value="Rhodanese-like_dom"/>
</dbReference>
<dbReference type="PROSITE" id="PS50206">
    <property type="entry name" value="RHODANESE_3"/>
    <property type="match status" value="2"/>
</dbReference>
<dbReference type="Pfam" id="PF00581">
    <property type="entry name" value="Rhodanese"/>
    <property type="match status" value="1"/>
</dbReference>
<dbReference type="RefSeq" id="WP_054493667.1">
    <property type="nucleotide sequence ID" value="NZ_BBZA01000199.1"/>
</dbReference>
<comment type="caution">
    <text evidence="3">The sequence shown here is derived from an EMBL/GenBank/DDBJ whole genome shotgun (WGS) entry which is preliminary data.</text>
</comment>
<feature type="domain" description="Rhodanese" evidence="2">
    <location>
        <begin position="278"/>
        <end position="308"/>
    </location>
</feature>
<protein>
    <submittedName>
        <fullName evidence="3">Hydroxyacylglutathione hydrolase</fullName>
        <ecNumber evidence="3">3.1.2.6</ecNumber>
    </submittedName>
    <submittedName>
        <fullName evidence="4">Zn-dependent hydrolase</fullName>
    </submittedName>
</protein>
<dbReference type="FunFam" id="3.60.15.10:FF:000030">
    <property type="entry name" value="Metallo-beta-lactamase family protein"/>
    <property type="match status" value="1"/>
</dbReference>
<dbReference type="InterPro" id="IPR036873">
    <property type="entry name" value="Rhodanese-like_dom_sf"/>
</dbReference>
<dbReference type="AlphaFoldDB" id="A0A0M8K8B7"/>
<keyword evidence="5" id="KW-1185">Reference proteome</keyword>
<dbReference type="FunFam" id="3.40.250.10:FF:000049">
    <property type="entry name" value="Phage shock protein E"/>
    <property type="match status" value="1"/>
</dbReference>
<accession>A0A0M8K8B7</accession>
<evidence type="ECO:0000259" key="2">
    <source>
        <dbReference type="PROSITE" id="PS50206"/>
    </source>
</evidence>
<dbReference type="InterPro" id="IPR044528">
    <property type="entry name" value="POD-like_MBL-fold"/>
</dbReference>
<reference evidence="5" key="3">
    <citation type="submission" date="2015-08" db="EMBL/GenBank/DDBJ databases">
        <title>Draft Genome Sequence of a Heterotrophic Facultative Anaerobic Bacterium Ardenticatena maritima Strain 110S.</title>
        <authorList>
            <person name="Kawaichi S."/>
            <person name="Yoshida T."/>
            <person name="Sako Y."/>
            <person name="Nakamura R."/>
        </authorList>
    </citation>
    <scope>NUCLEOTIDE SEQUENCE [LARGE SCALE GENOMIC DNA]</scope>
    <source>
        <strain evidence="5">110S</strain>
    </source>
</reference>
<evidence type="ECO:0000256" key="1">
    <source>
        <dbReference type="ARBA" id="ARBA00022723"/>
    </source>
</evidence>
<gene>
    <name evidence="3" type="ORF">ARMA_2306</name>
    <name evidence="4" type="ORF">SE16_02700</name>
</gene>
<keyword evidence="1" id="KW-0479">Metal-binding</keyword>
<reference evidence="3 5" key="1">
    <citation type="journal article" date="2015" name="Genome Announc.">
        <title>Draft Genome Sequence of a Heterotrophic Facultative Anaerobic Thermophilic Bacterium, Ardenticatena maritima Strain 110ST.</title>
        <authorList>
            <person name="Kawaichi S."/>
            <person name="Yoshida T."/>
            <person name="Sako Y."/>
            <person name="Nakamura R."/>
        </authorList>
    </citation>
    <scope>NUCLEOTIDE SEQUENCE [LARGE SCALE GENOMIC DNA]</scope>
    <source>
        <strain evidence="3 5">110S</strain>
    </source>
</reference>
<dbReference type="EMBL" id="LGKN01000003">
    <property type="protein sequence ID" value="KPL89384.1"/>
    <property type="molecule type" value="Genomic_DNA"/>
</dbReference>
<keyword evidence="3" id="KW-0378">Hydrolase</keyword>
<dbReference type="Gene3D" id="3.60.15.10">
    <property type="entry name" value="Ribonuclease Z/Hydroxyacylglutathione hydrolase-like"/>
    <property type="match status" value="1"/>
</dbReference>
<dbReference type="InterPro" id="IPR051682">
    <property type="entry name" value="Mito_Persulfide_Diox"/>
</dbReference>
<dbReference type="CDD" id="cd07724">
    <property type="entry name" value="POD-like_MBL-fold"/>
    <property type="match status" value="1"/>
</dbReference>
<organism evidence="3 5">
    <name type="scientific">Ardenticatena maritima</name>
    <dbReference type="NCBI Taxonomy" id="872965"/>
    <lineage>
        <taxon>Bacteria</taxon>
        <taxon>Bacillati</taxon>
        <taxon>Chloroflexota</taxon>
        <taxon>Ardenticatenia</taxon>
        <taxon>Ardenticatenales</taxon>
        <taxon>Ardenticatenaceae</taxon>
        <taxon>Ardenticatena</taxon>
    </lineage>
</organism>
<dbReference type="SUPFAM" id="SSF56281">
    <property type="entry name" value="Metallo-hydrolase/oxidoreductase"/>
    <property type="match status" value="1"/>
</dbReference>
<evidence type="ECO:0000313" key="6">
    <source>
        <dbReference type="Proteomes" id="UP000050502"/>
    </source>
</evidence>
<feature type="domain" description="Rhodanese" evidence="2">
    <location>
        <begin position="383"/>
        <end position="472"/>
    </location>
</feature>
<dbReference type="GO" id="GO:0046872">
    <property type="term" value="F:metal ion binding"/>
    <property type="evidence" value="ECO:0007669"/>
    <property type="project" value="UniProtKB-KW"/>
</dbReference>
<dbReference type="PANTHER" id="PTHR43084">
    <property type="entry name" value="PERSULFIDE DIOXYGENASE ETHE1"/>
    <property type="match status" value="1"/>
</dbReference>
<dbReference type="Proteomes" id="UP000037784">
    <property type="component" value="Unassembled WGS sequence"/>
</dbReference>
<dbReference type="GO" id="GO:0050313">
    <property type="term" value="F:sulfur dioxygenase activity"/>
    <property type="evidence" value="ECO:0007669"/>
    <property type="project" value="InterPro"/>
</dbReference>
<dbReference type="SUPFAM" id="SSF52821">
    <property type="entry name" value="Rhodanese/Cell cycle control phosphatase"/>
    <property type="match status" value="2"/>
</dbReference>
<dbReference type="EMBL" id="BBZA01000199">
    <property type="protein sequence ID" value="GAP63883.1"/>
    <property type="molecule type" value="Genomic_DNA"/>
</dbReference>
<dbReference type="OrthoDB" id="9784009at2"/>